<reference evidence="3" key="1">
    <citation type="submission" date="2016-11" db="EMBL/GenBank/DDBJ databases">
        <authorList>
            <person name="Varghese N."/>
            <person name="Submissions S."/>
        </authorList>
    </citation>
    <scope>NUCLEOTIDE SEQUENCE [LARGE SCALE GENOMIC DNA]</scope>
    <source>
        <strain evidence="3">DSM 100564</strain>
    </source>
</reference>
<evidence type="ECO:0000313" key="2">
    <source>
        <dbReference type="EMBL" id="SHI83407.1"/>
    </source>
</evidence>
<feature type="coiled-coil region" evidence="1">
    <location>
        <begin position="34"/>
        <end position="61"/>
    </location>
</feature>
<evidence type="ECO:0000313" key="3">
    <source>
        <dbReference type="Proteomes" id="UP000183982"/>
    </source>
</evidence>
<dbReference type="EMBL" id="FQZQ01000003">
    <property type="protein sequence ID" value="SHI83407.1"/>
    <property type="molecule type" value="Genomic_DNA"/>
</dbReference>
<sequence length="269" mass="29289">MARAEASFKQSEDEFTRKNTLFQQNSAAVSAREVERLENRMDERQAGIEAAEAQMEATQNQIDVLIPAQKASAEAALEQALTEVAKLVIVAGVDGRVQQFALRVGDVVNPILRPAGILIPLDDNRNRFQAGFGQLTGQVIHVGMLAEMTCVSAPLKIIPMVVVDVQNVISAGQIRPTDVLVDIQDRARPGTILTILEPLYKGRTDHVQSGSKCIVNAYTSNHDLIEDENTSFGYGLVLHGIDAVGIAHAFILRLQALMLPVQMLVFTGH</sequence>
<dbReference type="AlphaFoldDB" id="A0A1M6ED31"/>
<accession>A0A1M6ED31</accession>
<organism evidence="2 3">
    <name type="scientific">Shimia gijangensis</name>
    <dbReference type="NCBI Taxonomy" id="1470563"/>
    <lineage>
        <taxon>Bacteria</taxon>
        <taxon>Pseudomonadati</taxon>
        <taxon>Pseudomonadota</taxon>
        <taxon>Alphaproteobacteria</taxon>
        <taxon>Rhodobacterales</taxon>
        <taxon>Roseobacteraceae</taxon>
    </lineage>
</organism>
<dbReference type="Proteomes" id="UP000183982">
    <property type="component" value="Unassembled WGS sequence"/>
</dbReference>
<keyword evidence="3" id="KW-1185">Reference proteome</keyword>
<proteinExistence type="predicted"/>
<dbReference type="PANTHER" id="PTHR30367:SF12">
    <property type="entry name" value="P-HYDROXYBENZOIC ACID EFFLUX PUMP SUBUNIT AAEA"/>
    <property type="match status" value="1"/>
</dbReference>
<evidence type="ECO:0008006" key="4">
    <source>
        <dbReference type="Google" id="ProtNLM"/>
    </source>
</evidence>
<protein>
    <recommendedName>
        <fullName evidence="4">HlyD family secretion protein</fullName>
    </recommendedName>
</protein>
<dbReference type="PANTHER" id="PTHR30367">
    <property type="entry name" value="P-HYDROXYBENZOIC ACID EFFLUX PUMP SUBUNIT AAEA-RELATED"/>
    <property type="match status" value="1"/>
</dbReference>
<evidence type="ECO:0000256" key="1">
    <source>
        <dbReference type="SAM" id="Coils"/>
    </source>
</evidence>
<name>A0A1M6ED31_9RHOB</name>
<dbReference type="STRING" id="1470563.SAMN05444000_103179"/>
<gene>
    <name evidence="2" type="ORF">SAMN05444000_103179</name>
</gene>
<dbReference type="InterPro" id="IPR050393">
    <property type="entry name" value="MFP_Efflux_Pump"/>
</dbReference>
<keyword evidence="1" id="KW-0175">Coiled coil</keyword>